<feature type="transmembrane region" description="Helical" evidence="13">
    <location>
        <begin position="253"/>
        <end position="274"/>
    </location>
</feature>
<feature type="domain" description="ABC transporter" evidence="14">
    <location>
        <begin position="482"/>
        <end position="705"/>
    </location>
</feature>
<dbReference type="SUPFAM" id="SSF52540">
    <property type="entry name" value="P-loop containing nucleoside triphosphate hydrolases"/>
    <property type="match status" value="2"/>
</dbReference>
<dbReference type="GO" id="GO:0005774">
    <property type="term" value="C:vacuolar membrane"/>
    <property type="evidence" value="ECO:0007669"/>
    <property type="project" value="UniProtKB-SubCell"/>
</dbReference>
<feature type="domain" description="ABC transporter" evidence="14">
    <location>
        <begin position="1103"/>
        <end position="1336"/>
    </location>
</feature>
<feature type="domain" description="ABC transmembrane type-1" evidence="15">
    <location>
        <begin position="792"/>
        <end position="1069"/>
    </location>
</feature>
<dbReference type="PANTHER" id="PTHR24223">
    <property type="entry name" value="ATP-BINDING CASSETTE SUB-FAMILY C"/>
    <property type="match status" value="1"/>
</dbReference>
<evidence type="ECO:0000256" key="12">
    <source>
        <dbReference type="SAM" id="MobiDB-lite"/>
    </source>
</evidence>
<evidence type="ECO:0000256" key="11">
    <source>
        <dbReference type="SAM" id="Coils"/>
    </source>
</evidence>
<dbReference type="CDD" id="cd18595">
    <property type="entry name" value="ABC_6TM_MRP1_2_3_6_D1_like"/>
    <property type="match status" value="1"/>
</dbReference>
<evidence type="ECO:0000256" key="5">
    <source>
        <dbReference type="ARBA" id="ARBA00022692"/>
    </source>
</evidence>
<dbReference type="FunFam" id="1.20.1560.10:FF:000020">
    <property type="entry name" value="ABC metal ion transporter"/>
    <property type="match status" value="1"/>
</dbReference>
<dbReference type="SMART" id="SM00382">
    <property type="entry name" value="AAA"/>
    <property type="match status" value="2"/>
</dbReference>
<dbReference type="InterPro" id="IPR017871">
    <property type="entry name" value="ABC_transporter-like_CS"/>
</dbReference>
<evidence type="ECO:0000256" key="2">
    <source>
        <dbReference type="ARBA" id="ARBA00009726"/>
    </source>
</evidence>
<dbReference type="CDD" id="cd03250">
    <property type="entry name" value="ABCC_MRP_domain1"/>
    <property type="match status" value="1"/>
</dbReference>
<dbReference type="PROSITE" id="PS50929">
    <property type="entry name" value="ABC_TM1F"/>
    <property type="match status" value="2"/>
</dbReference>
<dbReference type="InterPro" id="IPR050173">
    <property type="entry name" value="ABC_transporter_C-like"/>
</dbReference>
<comment type="subcellular location">
    <subcellularLocation>
        <location evidence="1">Vacuole membrane</location>
        <topology evidence="1">Multi-pass membrane protein</topology>
    </subcellularLocation>
</comment>
<dbReference type="InterPro" id="IPR036640">
    <property type="entry name" value="ABC1_TM_sf"/>
</dbReference>
<keyword evidence="10 13" id="KW-0472">Membrane</keyword>
<dbReference type="GO" id="GO:0005524">
    <property type="term" value="F:ATP binding"/>
    <property type="evidence" value="ECO:0007669"/>
    <property type="project" value="UniProtKB-KW"/>
</dbReference>
<feature type="domain" description="ABC transmembrane type-1" evidence="15">
    <location>
        <begin position="135"/>
        <end position="422"/>
    </location>
</feature>
<dbReference type="FunFam" id="3.40.50.300:FF:000997">
    <property type="entry name" value="Multidrug resistance-associated protein 1"/>
    <property type="match status" value="1"/>
</dbReference>
<feature type="transmembrane region" description="Helical" evidence="13">
    <location>
        <begin position="827"/>
        <end position="852"/>
    </location>
</feature>
<evidence type="ECO:0000256" key="8">
    <source>
        <dbReference type="ARBA" id="ARBA00022840"/>
    </source>
</evidence>
<keyword evidence="7" id="KW-0547">Nucleotide-binding</keyword>
<feature type="transmembrane region" description="Helical" evidence="13">
    <location>
        <begin position="180"/>
        <end position="201"/>
    </location>
</feature>
<evidence type="ECO:0000313" key="16">
    <source>
        <dbReference type="EMBL" id="CAD8248527.1"/>
    </source>
</evidence>
<dbReference type="CDD" id="cd03244">
    <property type="entry name" value="ABCC_MRP_domain2"/>
    <property type="match status" value="1"/>
</dbReference>
<dbReference type="FunFam" id="3.40.50.300:FF:000163">
    <property type="entry name" value="Multidrug resistance-associated protein member 4"/>
    <property type="match status" value="1"/>
</dbReference>
<evidence type="ECO:0000256" key="7">
    <source>
        <dbReference type="ARBA" id="ARBA00022741"/>
    </source>
</evidence>
<protein>
    <submittedName>
        <fullName evidence="16">Uncharacterized protein</fullName>
    </submittedName>
</protein>
<dbReference type="Pfam" id="PF00664">
    <property type="entry name" value="ABC_membrane"/>
    <property type="match status" value="2"/>
</dbReference>
<accession>A0A7R9TZY9</accession>
<keyword evidence="5 13" id="KW-0812">Transmembrane</keyword>
<dbReference type="GO" id="GO:0000323">
    <property type="term" value="C:lytic vacuole"/>
    <property type="evidence" value="ECO:0007669"/>
    <property type="project" value="UniProtKB-ARBA"/>
</dbReference>
<feature type="transmembrane region" description="Helical" evidence="13">
    <location>
        <begin position="363"/>
        <end position="387"/>
    </location>
</feature>
<dbReference type="SUPFAM" id="SSF90123">
    <property type="entry name" value="ABC transporter transmembrane region"/>
    <property type="match status" value="2"/>
</dbReference>
<dbReference type="FunFam" id="1.20.1560.10:FF:000010">
    <property type="entry name" value="Multidrug resistance-associated ABC transporter"/>
    <property type="match status" value="1"/>
</dbReference>
<feature type="transmembrane region" description="Helical" evidence="13">
    <location>
        <begin position="785"/>
        <end position="807"/>
    </location>
</feature>
<evidence type="ECO:0000256" key="13">
    <source>
        <dbReference type="SAM" id="Phobius"/>
    </source>
</evidence>
<keyword evidence="9 13" id="KW-1133">Transmembrane helix</keyword>
<evidence type="ECO:0000256" key="6">
    <source>
        <dbReference type="ARBA" id="ARBA00022737"/>
    </source>
</evidence>
<feature type="transmembrane region" description="Helical" evidence="13">
    <location>
        <begin position="911"/>
        <end position="940"/>
    </location>
</feature>
<dbReference type="Gene3D" id="1.20.1560.10">
    <property type="entry name" value="ABC transporter type 1, transmembrane domain"/>
    <property type="match status" value="2"/>
</dbReference>
<dbReference type="PROSITE" id="PS00211">
    <property type="entry name" value="ABC_TRANSPORTER_1"/>
    <property type="match status" value="1"/>
</dbReference>
<proteinExistence type="inferred from homology"/>
<evidence type="ECO:0000256" key="9">
    <source>
        <dbReference type="ARBA" id="ARBA00022989"/>
    </source>
</evidence>
<evidence type="ECO:0000256" key="10">
    <source>
        <dbReference type="ARBA" id="ARBA00023136"/>
    </source>
</evidence>
<dbReference type="InterPro" id="IPR003593">
    <property type="entry name" value="AAA+_ATPase"/>
</dbReference>
<gene>
    <name evidence="16" type="ORF">PCOL08062_LOCUS10707</name>
</gene>
<feature type="region of interest" description="Disordered" evidence="12">
    <location>
        <begin position="715"/>
        <end position="740"/>
    </location>
</feature>
<dbReference type="Pfam" id="PF00005">
    <property type="entry name" value="ABC_tran"/>
    <property type="match status" value="2"/>
</dbReference>
<feature type="transmembrane region" description="Helical" evidence="13">
    <location>
        <begin position="393"/>
        <end position="410"/>
    </location>
</feature>
<dbReference type="GO" id="GO:0016887">
    <property type="term" value="F:ATP hydrolysis activity"/>
    <property type="evidence" value="ECO:0007669"/>
    <property type="project" value="InterPro"/>
</dbReference>
<evidence type="ECO:0000256" key="1">
    <source>
        <dbReference type="ARBA" id="ARBA00004128"/>
    </source>
</evidence>
<evidence type="ECO:0000256" key="3">
    <source>
        <dbReference type="ARBA" id="ARBA00022448"/>
    </source>
</evidence>
<dbReference type="GO" id="GO:0140359">
    <property type="term" value="F:ABC-type transporter activity"/>
    <property type="evidence" value="ECO:0007669"/>
    <property type="project" value="InterPro"/>
</dbReference>
<feature type="transmembrane region" description="Helical" evidence="13">
    <location>
        <begin position="280"/>
        <end position="299"/>
    </location>
</feature>
<dbReference type="EMBL" id="HBDZ01013966">
    <property type="protein sequence ID" value="CAD8248527.1"/>
    <property type="molecule type" value="Transcribed_RNA"/>
</dbReference>
<evidence type="ECO:0000259" key="14">
    <source>
        <dbReference type="PROSITE" id="PS50893"/>
    </source>
</evidence>
<reference evidence="16" key="1">
    <citation type="submission" date="2021-01" db="EMBL/GenBank/DDBJ databases">
        <authorList>
            <person name="Corre E."/>
            <person name="Pelletier E."/>
            <person name="Niang G."/>
            <person name="Scheremetjew M."/>
            <person name="Finn R."/>
            <person name="Kale V."/>
            <person name="Holt S."/>
            <person name="Cochrane G."/>
            <person name="Meng A."/>
            <person name="Brown T."/>
            <person name="Cohen L."/>
        </authorList>
    </citation>
    <scope>NUCLEOTIDE SEQUENCE</scope>
    <source>
        <strain evidence="16">CCMP1413</strain>
    </source>
</reference>
<dbReference type="PANTHER" id="PTHR24223:SF443">
    <property type="entry name" value="MULTIDRUG-RESISTANCE LIKE PROTEIN 1, ISOFORM I"/>
    <property type="match status" value="1"/>
</dbReference>
<organism evidence="16">
    <name type="scientific">Prasinoderma coloniale</name>
    <dbReference type="NCBI Taxonomy" id="156133"/>
    <lineage>
        <taxon>Eukaryota</taxon>
        <taxon>Viridiplantae</taxon>
        <taxon>Prasinodermophyta</taxon>
        <taxon>Prasinodermophyceae</taxon>
        <taxon>Prasinodermales</taxon>
        <taxon>Prasinodermaceae</taxon>
        <taxon>Prasinoderma</taxon>
    </lineage>
</organism>
<sequence>MLALECGGVLAAGAGGLADIVSRLATDAPAADFWLEPVGVHPDDLRPIGELYGAPLETAGLMSRLWFLYMDPVLRKAARVGSLAPGDSLPLAEKDTVAALHSRFESLWRAEVDAGRDPKLWRIFVRGFSAPFVPAAAFKFGYDVLQFAGPTVLHAVVTYMQGADEKNWWASFVPFEYRGYYFAGTLLCANLLATILLHQYFHRVYMVGMNLRSVTISSVYSKSLRLDSVARQQQPVGTIVNLMSADATRMQDLTTYLAVLWSGPIQITIAMVLLWRLMGVASLAGFGVAAVMGPMNAKVSMRMKKLQKRVMEAKDARVQRTNETMLNMKLVKCNAWEKPFVGRISEARKHEMRTLRNYMITRSFVFIVFTAAPLLVSLAAFSVYVLLGNELDAATAFTALSLFNVMRFPLAMLPNTINNVLEATVSLARIKTFLTAAEVDPAAVGVDSAGNAPASAPGSGRKLALSIEGPATFRWGADETGAAASASSDSDGGDGFALSDVSVSVARGELAAVVGGVGSGKSTLLSAFLGELHVSAGRCRRWGTVAYAPQTAFIFNGTLRENVTFGLPFDAERYAEAVDVCCLQADIDMLPAGDETEIGEQGINLSGGQRQRVSMARAVYRRADTYLLDDVLSAVDAHVGAAMFEKAIQNTLVKRGATVVLVTHGMQYVKACDTVIALAGGRVTEQGSFGELTRKGSQSQLNKLMATFESDLKSLGEGDEDDGAKVSQGEKGGAAPATNATAAASKGASAAAARNGAPTGRTLIKREERAVGSVSSRAYRMFVDAAGGPVWACFLLGVFTTASSTQILQNWWLTFWSDDRAHRGQGFYLAMYGVIGLSYLLLLVSRNILVAISSVRAGSRMHERLLDAVVRAPMSFFHTTPSGRLLNRFSQDTYQIDEKVGDSLSSFVNQLFVALSTVVVITMASGWFLMVVPPIAWFYVSVMNYFVPCSREIKRLDSVSRSPIYSHFQETLLGVGTIRAFGDQGRFLSINSAKVDSQQRLYAMSFTGNRWLAVRLENVGSAIIFSAIMLSVIGRHVVSPALAGLAISYALQITQSLNWLVRQRAELETQVVCVERVAEYQQLSPERASGVQPPAAWPSRGAITASGYSMAYREGLPRVLKAVSFDIKAGEKIGICGRTGAGKSSLVSALLRLADVNQGGLAIDGEDIDKLPLRALRSRLALIPQEAQLFGGTMRFNLDPTGSHTDFAMMEALRHVHLDDLVISRGGLDGVVAEDGENWSHGQRQLICTARALLQGAKVVMLDEATASCDVETDAVLQKTFREVFKDCTVLTIAHRLNTIADSDRVMVLADGNIAEFDTPQNLMKKPGGMYRALVAETRSAANGGSSANLAALDD</sequence>
<keyword evidence="11" id="KW-0175">Coiled coil</keyword>
<dbReference type="InterPro" id="IPR027417">
    <property type="entry name" value="P-loop_NTPase"/>
</dbReference>
<keyword evidence="6" id="KW-0677">Repeat</keyword>
<comment type="similarity">
    <text evidence="2">Belongs to the ABC transporter superfamily. ABCC family. Conjugate transporter (TC 3.A.1.208) subfamily.</text>
</comment>
<name>A0A7R9TZY9_9VIRI</name>
<evidence type="ECO:0000256" key="4">
    <source>
        <dbReference type="ARBA" id="ARBA00022554"/>
    </source>
</evidence>
<dbReference type="CDD" id="cd18603">
    <property type="entry name" value="ABC_6TM_MRP1_2_3_6_D2_like"/>
    <property type="match status" value="1"/>
</dbReference>
<dbReference type="InterPro" id="IPR003439">
    <property type="entry name" value="ABC_transporter-like_ATP-bd"/>
</dbReference>
<dbReference type="Gene3D" id="3.40.50.300">
    <property type="entry name" value="P-loop containing nucleotide triphosphate hydrolases"/>
    <property type="match status" value="2"/>
</dbReference>
<keyword evidence="4" id="KW-0926">Vacuole</keyword>
<keyword evidence="8" id="KW-0067">ATP-binding</keyword>
<keyword evidence="3" id="KW-0813">Transport</keyword>
<evidence type="ECO:0000259" key="15">
    <source>
        <dbReference type="PROSITE" id="PS50929"/>
    </source>
</evidence>
<dbReference type="PROSITE" id="PS50893">
    <property type="entry name" value="ABC_TRANSPORTER_2"/>
    <property type="match status" value="2"/>
</dbReference>
<dbReference type="InterPro" id="IPR011527">
    <property type="entry name" value="ABC1_TM_dom"/>
</dbReference>
<feature type="coiled-coil region" evidence="11">
    <location>
        <begin position="296"/>
        <end position="323"/>
    </location>
</feature>